<dbReference type="InterPro" id="IPR011009">
    <property type="entry name" value="Kinase-like_dom_sf"/>
</dbReference>
<evidence type="ECO:0000259" key="2">
    <source>
        <dbReference type="PROSITE" id="PS50011"/>
    </source>
</evidence>
<dbReference type="VEuPathDB" id="FungiDB:Bcin08g02250"/>
<dbReference type="Gene3D" id="1.10.510.10">
    <property type="entry name" value="Transferase(Phosphotransferase) domain 1"/>
    <property type="match status" value="1"/>
</dbReference>
<dbReference type="SMART" id="SM00220">
    <property type="entry name" value="S_TKc"/>
    <property type="match status" value="1"/>
</dbReference>
<dbReference type="AlphaFoldDB" id="A0A384JPM4"/>
<dbReference type="EMBL" id="CP009812">
    <property type="protein sequence ID" value="ATZ52538.1"/>
    <property type="molecule type" value="Genomic_DNA"/>
</dbReference>
<dbReference type="GO" id="GO:0005524">
    <property type="term" value="F:ATP binding"/>
    <property type="evidence" value="ECO:0007669"/>
    <property type="project" value="InterPro"/>
</dbReference>
<organism evidence="3 4">
    <name type="scientific">Botryotinia fuckeliana (strain B05.10)</name>
    <name type="common">Noble rot fungus</name>
    <name type="synonym">Botrytis cinerea</name>
    <dbReference type="NCBI Taxonomy" id="332648"/>
    <lineage>
        <taxon>Eukaryota</taxon>
        <taxon>Fungi</taxon>
        <taxon>Dikarya</taxon>
        <taxon>Ascomycota</taxon>
        <taxon>Pezizomycotina</taxon>
        <taxon>Leotiomycetes</taxon>
        <taxon>Helotiales</taxon>
        <taxon>Sclerotiniaceae</taxon>
        <taxon>Botrytis</taxon>
    </lineage>
</organism>
<reference evidence="3 4" key="2">
    <citation type="journal article" date="2012" name="Eukaryot. Cell">
        <title>Genome update of Botrytis cinerea strains B05.10 and T4.</title>
        <authorList>
            <person name="Staats M."/>
            <person name="van Kan J.A."/>
        </authorList>
    </citation>
    <scope>NUCLEOTIDE SEQUENCE [LARGE SCALE GENOMIC DNA]</scope>
    <source>
        <strain evidence="3 4">B05.10</strain>
    </source>
</reference>
<accession>A0A384JPM4</accession>
<evidence type="ECO:0000256" key="1">
    <source>
        <dbReference type="SAM" id="MobiDB-lite"/>
    </source>
</evidence>
<dbReference type="KEGG" id="bfu:BCIN_08g02250"/>
<dbReference type="GeneID" id="5432446"/>
<keyword evidence="4" id="KW-1185">Reference proteome</keyword>
<gene>
    <name evidence="3" type="ORF">BCIN_08g02250</name>
</gene>
<evidence type="ECO:0000313" key="4">
    <source>
        <dbReference type="Proteomes" id="UP000001798"/>
    </source>
</evidence>
<name>A0A384JPM4_BOTFB</name>
<protein>
    <recommendedName>
        <fullName evidence="2">Protein kinase domain-containing protein</fullName>
    </recommendedName>
</protein>
<reference evidence="3 4" key="3">
    <citation type="journal article" date="2017" name="Mol. Plant Pathol.">
        <title>A gapless genome sequence of the fungus Botrytis cinerea.</title>
        <authorList>
            <person name="Van Kan J.A."/>
            <person name="Stassen J.H."/>
            <person name="Mosbach A."/>
            <person name="Van Der Lee T.A."/>
            <person name="Faino L."/>
            <person name="Farmer A.D."/>
            <person name="Papasotiriou D.G."/>
            <person name="Zhou S."/>
            <person name="Seidl M.F."/>
            <person name="Cottam E."/>
            <person name="Edel D."/>
            <person name="Hahn M."/>
            <person name="Schwartz D.C."/>
            <person name="Dietrich R.A."/>
            <person name="Widdison S."/>
            <person name="Scalliet G."/>
        </authorList>
    </citation>
    <scope>NUCLEOTIDE SEQUENCE [LARGE SCALE GENOMIC DNA]</scope>
    <source>
        <strain evidence="3 4">B05.10</strain>
    </source>
</reference>
<dbReference type="InterPro" id="IPR000719">
    <property type="entry name" value="Prot_kinase_dom"/>
</dbReference>
<dbReference type="PROSITE" id="PS50011">
    <property type="entry name" value="PROTEIN_KINASE_DOM"/>
    <property type="match status" value="1"/>
</dbReference>
<feature type="region of interest" description="Disordered" evidence="1">
    <location>
        <begin position="601"/>
        <end position="621"/>
    </location>
</feature>
<dbReference type="SUPFAM" id="SSF56112">
    <property type="entry name" value="Protein kinase-like (PK-like)"/>
    <property type="match status" value="1"/>
</dbReference>
<feature type="domain" description="Protein kinase" evidence="2">
    <location>
        <begin position="32"/>
        <end position="406"/>
    </location>
</feature>
<dbReference type="Proteomes" id="UP000001798">
    <property type="component" value="Chromosome 8"/>
</dbReference>
<dbReference type="GO" id="GO:0004672">
    <property type="term" value="F:protein kinase activity"/>
    <property type="evidence" value="ECO:0007669"/>
    <property type="project" value="InterPro"/>
</dbReference>
<evidence type="ECO:0000313" key="3">
    <source>
        <dbReference type="EMBL" id="ATZ52538.1"/>
    </source>
</evidence>
<dbReference type="OrthoDB" id="4062651at2759"/>
<proteinExistence type="predicted"/>
<reference evidence="3 4" key="1">
    <citation type="journal article" date="2011" name="PLoS Genet.">
        <title>Genomic analysis of the necrotrophic fungal pathogens Sclerotinia sclerotiorum and Botrytis cinerea.</title>
        <authorList>
            <person name="Amselem J."/>
            <person name="Cuomo C.A."/>
            <person name="van Kan J.A."/>
            <person name="Viaud M."/>
            <person name="Benito E.P."/>
            <person name="Couloux A."/>
            <person name="Coutinho P.M."/>
            <person name="de Vries R.P."/>
            <person name="Dyer P.S."/>
            <person name="Fillinger S."/>
            <person name="Fournier E."/>
            <person name="Gout L."/>
            <person name="Hahn M."/>
            <person name="Kohn L."/>
            <person name="Lapalu N."/>
            <person name="Plummer K.M."/>
            <person name="Pradier J.M."/>
            <person name="Quevillon E."/>
            <person name="Sharon A."/>
            <person name="Simon A."/>
            <person name="ten Have A."/>
            <person name="Tudzynski B."/>
            <person name="Tudzynski P."/>
            <person name="Wincker P."/>
            <person name="Andrew M."/>
            <person name="Anthouard V."/>
            <person name="Beever R.E."/>
            <person name="Beffa R."/>
            <person name="Benoit I."/>
            <person name="Bouzid O."/>
            <person name="Brault B."/>
            <person name="Chen Z."/>
            <person name="Choquer M."/>
            <person name="Collemare J."/>
            <person name="Cotton P."/>
            <person name="Danchin E.G."/>
            <person name="Da Silva C."/>
            <person name="Gautier A."/>
            <person name="Giraud C."/>
            <person name="Giraud T."/>
            <person name="Gonzalez C."/>
            <person name="Grossetete S."/>
            <person name="Guldener U."/>
            <person name="Henrissat B."/>
            <person name="Howlett B.J."/>
            <person name="Kodira C."/>
            <person name="Kretschmer M."/>
            <person name="Lappartient A."/>
            <person name="Leroch M."/>
            <person name="Levis C."/>
            <person name="Mauceli E."/>
            <person name="Neuveglise C."/>
            <person name="Oeser B."/>
            <person name="Pearson M."/>
            <person name="Poulain J."/>
            <person name="Poussereau N."/>
            <person name="Quesneville H."/>
            <person name="Rascle C."/>
            <person name="Schumacher J."/>
            <person name="Segurens B."/>
            <person name="Sexton A."/>
            <person name="Silva E."/>
            <person name="Sirven C."/>
            <person name="Soanes D.M."/>
            <person name="Talbot N.J."/>
            <person name="Templeton M."/>
            <person name="Yandava C."/>
            <person name="Yarden O."/>
            <person name="Zeng Q."/>
            <person name="Rollins J.A."/>
            <person name="Lebrun M.H."/>
            <person name="Dickman M."/>
        </authorList>
    </citation>
    <scope>NUCLEOTIDE SEQUENCE [LARGE SCALE GENOMIC DNA]</scope>
    <source>
        <strain evidence="3 4">B05.10</strain>
    </source>
</reference>
<sequence>MTAAEDPILLRGGLREFVRNEPNWDVRLGDRWVYQGRIHSSDRAIVTHFRYEDREFEDNDPPHTKDVVAKIQLRQPDSGSRPNGYPEGYTGFAHEGQFLQLISGYYGWKPYTNRDCIPDRPHNIVRHYRDQMVPPADDNVPLGNRNVVSLLEYCPGIVITQSAEQETRFYDLKVFDYFSDAHVQEIDIWHIFKQFARMILMLDCGSEIPRDVRQRRSFWESERMEMCHYDIHPGNILIGYKNYEKDRVPVLKLCDFGDTIQVPQYYEQQRAGRYSFPNQFNGRPGYRAPEQVIGDTEHVHPFHHGTCSNIFQFANIIRLLMHGQGWARRELHPEDPAWCDEYFGEYSNAEPRTYGYSLSQGPERVNRPGATGYSARLIKLVEGCMMEKPSLRPRPLNLFYYVHDSFRDCDEYHNDPDFPGPQEGELHSQKKAFKPGAPIVKYPYVHPLFALAELAPPHFRTPQPNWESDLCAYYGIDDFAWPPTPRSVTPEWPVSYEYTVDLVYGGDDLPEHEHHQYPRSQPQVPERYLHGPPKIDQRPSVNIPDRRIEAPGGIARNLGLLKYYDRLGHMWMGEENYWKMLEAGLDPETYNWGMKIPNPEMDADETAMSGSEVLGSDGDEG</sequence>
<dbReference type="RefSeq" id="XP_024550267.1">
    <property type="nucleotide sequence ID" value="XM_024694477.1"/>
</dbReference>